<dbReference type="OrthoDB" id="2747330at2759"/>
<dbReference type="PANTHER" id="PTHR47967:SF60">
    <property type="entry name" value="PROTEIN ASPARTIC PROTEASE IN GUARD CELL 1-LIKE"/>
    <property type="match status" value="1"/>
</dbReference>
<evidence type="ECO:0000313" key="6">
    <source>
        <dbReference type="EMBL" id="KAG1347005.1"/>
    </source>
</evidence>
<feature type="domain" description="Peptidase A1" evidence="5">
    <location>
        <begin position="153"/>
        <end position="490"/>
    </location>
</feature>
<gene>
    <name evidence="6" type="ORF">COCNU_06G008340</name>
</gene>
<dbReference type="EMBL" id="CM017877">
    <property type="protein sequence ID" value="KAG1347005.1"/>
    <property type="molecule type" value="Genomic_DNA"/>
</dbReference>
<dbReference type="InterPro" id="IPR033121">
    <property type="entry name" value="PEPTIDASE_A1"/>
</dbReference>
<sequence length="494" mass="53088">MAGLFHLFFLLSLSLSLSLALCRPSEVPGTTTILDVAASLKKTTQALAFDPHTAHRRLLDEEKTATLRSSATLSLQLYSRDFLPLPNFTTRHKDYESLTLARLRRDSDRVRSITAMVGIAINGSDSKPAKVAAMPDGIQGTIVSGSSQGIGEYFCRVGIGRPAKPQFLVLDTGSDVSWVQCLPCTDCYKQADPIYDPTGSDTYTPLRCFSEPCRSASNAACRNATCHYQVVYGDGSFSIGELAAETLTIGDAPPVENVAMGCGFDNEGTFVAAGGLLALGAGALSFPSHLPSPSFTYCLVDRDTPDTSIIDFGPPTAQPEASTITTKLLRSKKIRTFYYLELTGISVGGTKLPIPPSALAIDKDGSGGVILDSGTAVSRLNKQVYEPLRDAFVKGTRHLSPGTGPGIFDTCYNMPPMKKMQVPSVVFHFGEGEGKELRLRPNNFLLPVDSKGNFCLAFAKTPSPLNIIGNVQHQRMRVVIDVENSVVSFTPNIC</sequence>
<comment type="caution">
    <text evidence="6">The sequence shown here is derived from an EMBL/GenBank/DDBJ whole genome shotgun (WGS) entry which is preliminary data.</text>
</comment>
<accession>A0A8K0N2X0</accession>
<dbReference type="InterPro" id="IPR032799">
    <property type="entry name" value="TAXi_C"/>
</dbReference>
<dbReference type="PANTHER" id="PTHR47967">
    <property type="entry name" value="OS07G0603500 PROTEIN-RELATED"/>
    <property type="match status" value="1"/>
</dbReference>
<comment type="similarity">
    <text evidence="1">Belongs to the peptidase A1 family.</text>
</comment>
<proteinExistence type="inferred from homology"/>
<dbReference type="Pfam" id="PF14543">
    <property type="entry name" value="TAXi_N"/>
    <property type="match status" value="1"/>
</dbReference>
<evidence type="ECO:0000256" key="4">
    <source>
        <dbReference type="SAM" id="SignalP"/>
    </source>
</evidence>
<keyword evidence="7" id="KW-1185">Reference proteome</keyword>
<keyword evidence="2 6" id="KW-0645">Protease</keyword>
<reference evidence="6" key="2">
    <citation type="submission" date="2019-07" db="EMBL/GenBank/DDBJ databases">
        <authorList>
            <person name="Yang Y."/>
            <person name="Bocs S."/>
            <person name="Baudouin L."/>
        </authorList>
    </citation>
    <scope>NUCLEOTIDE SEQUENCE</scope>
    <source>
        <tissue evidence="6">Spear leaf of Hainan Tall coconut</tissue>
    </source>
</reference>
<dbReference type="InterPro" id="IPR051708">
    <property type="entry name" value="Plant_Aspart_Prot_A1"/>
</dbReference>
<keyword evidence="3" id="KW-0378">Hydrolase</keyword>
<dbReference type="InterPro" id="IPR021109">
    <property type="entry name" value="Peptidase_aspartic_dom_sf"/>
</dbReference>
<reference evidence="6" key="1">
    <citation type="journal article" date="2017" name="Gigascience">
        <title>The genome draft of coconut (Cocos nucifera).</title>
        <authorList>
            <person name="Xiao Y."/>
            <person name="Xu P."/>
            <person name="Fan H."/>
            <person name="Baudouin L."/>
            <person name="Xia W."/>
            <person name="Bocs S."/>
            <person name="Xu J."/>
            <person name="Li Q."/>
            <person name="Guo A."/>
            <person name="Zhou L."/>
            <person name="Li J."/>
            <person name="Wu Y."/>
            <person name="Ma Z."/>
            <person name="Armero A."/>
            <person name="Issali A.E."/>
            <person name="Liu N."/>
            <person name="Peng M."/>
            <person name="Yang Y."/>
        </authorList>
    </citation>
    <scope>NUCLEOTIDE SEQUENCE</scope>
    <source>
        <tissue evidence="6">Spear leaf of Hainan Tall coconut</tissue>
    </source>
</reference>
<dbReference type="PROSITE" id="PS51767">
    <property type="entry name" value="PEPTIDASE_A1"/>
    <property type="match status" value="1"/>
</dbReference>
<evidence type="ECO:0000256" key="1">
    <source>
        <dbReference type="ARBA" id="ARBA00007447"/>
    </source>
</evidence>
<feature type="chain" id="PRO_5035436714" evidence="4">
    <location>
        <begin position="23"/>
        <end position="494"/>
    </location>
</feature>
<protein>
    <submittedName>
        <fullName evidence="6">Protein ASPARTIC PROTEASE IN GUARD CELL 1</fullName>
    </submittedName>
</protein>
<dbReference type="SUPFAM" id="SSF50630">
    <property type="entry name" value="Acid proteases"/>
    <property type="match status" value="1"/>
</dbReference>
<organism evidence="6 7">
    <name type="scientific">Cocos nucifera</name>
    <name type="common">Coconut palm</name>
    <dbReference type="NCBI Taxonomy" id="13894"/>
    <lineage>
        <taxon>Eukaryota</taxon>
        <taxon>Viridiplantae</taxon>
        <taxon>Streptophyta</taxon>
        <taxon>Embryophyta</taxon>
        <taxon>Tracheophyta</taxon>
        <taxon>Spermatophyta</taxon>
        <taxon>Magnoliopsida</taxon>
        <taxon>Liliopsida</taxon>
        <taxon>Arecaceae</taxon>
        <taxon>Arecoideae</taxon>
        <taxon>Cocoseae</taxon>
        <taxon>Attaleinae</taxon>
        <taxon>Cocos</taxon>
    </lineage>
</organism>
<dbReference type="Pfam" id="PF14541">
    <property type="entry name" value="TAXi_C"/>
    <property type="match status" value="1"/>
</dbReference>
<dbReference type="GO" id="GO:0008233">
    <property type="term" value="F:peptidase activity"/>
    <property type="evidence" value="ECO:0007669"/>
    <property type="project" value="UniProtKB-KW"/>
</dbReference>
<dbReference type="InterPro" id="IPR032861">
    <property type="entry name" value="TAXi_N"/>
</dbReference>
<evidence type="ECO:0000259" key="5">
    <source>
        <dbReference type="PROSITE" id="PS51767"/>
    </source>
</evidence>
<dbReference type="AlphaFoldDB" id="A0A8K0N2X0"/>
<evidence type="ECO:0000313" key="7">
    <source>
        <dbReference type="Proteomes" id="UP000797356"/>
    </source>
</evidence>
<feature type="signal peptide" evidence="4">
    <location>
        <begin position="1"/>
        <end position="22"/>
    </location>
</feature>
<evidence type="ECO:0000256" key="3">
    <source>
        <dbReference type="ARBA" id="ARBA00022801"/>
    </source>
</evidence>
<evidence type="ECO:0000256" key="2">
    <source>
        <dbReference type="ARBA" id="ARBA00022670"/>
    </source>
</evidence>
<dbReference type="GO" id="GO:0006508">
    <property type="term" value="P:proteolysis"/>
    <property type="evidence" value="ECO:0007669"/>
    <property type="project" value="UniProtKB-KW"/>
</dbReference>
<name>A0A8K0N2X0_COCNU</name>
<dbReference type="Proteomes" id="UP000797356">
    <property type="component" value="Chromosome 6"/>
</dbReference>
<dbReference type="Gene3D" id="2.40.70.10">
    <property type="entry name" value="Acid Proteases"/>
    <property type="match status" value="2"/>
</dbReference>
<keyword evidence="4" id="KW-0732">Signal</keyword>